<evidence type="ECO:0000256" key="2">
    <source>
        <dbReference type="SAM" id="MobiDB-lite"/>
    </source>
</evidence>
<sequence length="146" mass="15509">MGIFNKQGGTASQHATTTVIAKGCDITGELQLTCDIQVDGVIEGKLRIEKNLVVSNTGQVKGEIYADKIVVNGNVEGTCYANTIEILEKGVVSGTIYSDNLSIERGGKFFGSTHPAEQKPVVELTPKDKVASKASSKKHDSKAVNE</sequence>
<comment type="similarity">
    <text evidence="1">Belongs to the bactofilin family.</text>
</comment>
<gene>
    <name evidence="3" type="ORF">ABT56_12550</name>
</gene>
<dbReference type="AlphaFoldDB" id="A0A0J1H051"/>
<protein>
    <recommendedName>
        <fullName evidence="5">Polymer-forming cytoskeletal family protein</fullName>
    </recommendedName>
</protein>
<accession>A0A0J1H051</accession>
<dbReference type="PATRIC" id="fig|1195763.3.peg.2651"/>
<reference evidence="3 4" key="1">
    <citation type="submission" date="2015-05" db="EMBL/GenBank/DDBJ databases">
        <title>Photobacterium galathea sp. nov.</title>
        <authorList>
            <person name="Machado H."/>
            <person name="Gram L."/>
        </authorList>
    </citation>
    <scope>NUCLEOTIDE SEQUENCE [LARGE SCALE GENOMIC DNA]</scope>
    <source>
        <strain evidence="3 4">CGMCC 1.12159</strain>
    </source>
</reference>
<evidence type="ECO:0008006" key="5">
    <source>
        <dbReference type="Google" id="ProtNLM"/>
    </source>
</evidence>
<dbReference type="PANTHER" id="PTHR35024">
    <property type="entry name" value="HYPOTHETICAL CYTOSOLIC PROTEIN"/>
    <property type="match status" value="1"/>
</dbReference>
<dbReference type="STRING" id="1195763.ABT56_12550"/>
<dbReference type="EMBL" id="LDOT01000015">
    <property type="protein sequence ID" value="KLV05206.1"/>
    <property type="molecule type" value="Genomic_DNA"/>
</dbReference>
<feature type="region of interest" description="Disordered" evidence="2">
    <location>
        <begin position="114"/>
        <end position="146"/>
    </location>
</feature>
<organism evidence="3 4">
    <name type="scientific">Photobacterium aquae</name>
    <dbReference type="NCBI Taxonomy" id="1195763"/>
    <lineage>
        <taxon>Bacteria</taxon>
        <taxon>Pseudomonadati</taxon>
        <taxon>Pseudomonadota</taxon>
        <taxon>Gammaproteobacteria</taxon>
        <taxon>Vibrionales</taxon>
        <taxon>Vibrionaceae</taxon>
        <taxon>Photobacterium</taxon>
    </lineage>
</organism>
<dbReference type="PANTHER" id="PTHR35024:SF4">
    <property type="entry name" value="POLYMER-FORMING CYTOSKELETAL PROTEIN"/>
    <property type="match status" value="1"/>
</dbReference>
<dbReference type="Pfam" id="PF04519">
    <property type="entry name" value="Bactofilin"/>
    <property type="match status" value="1"/>
</dbReference>
<evidence type="ECO:0000313" key="4">
    <source>
        <dbReference type="Proteomes" id="UP000036097"/>
    </source>
</evidence>
<evidence type="ECO:0000256" key="1">
    <source>
        <dbReference type="ARBA" id="ARBA00044755"/>
    </source>
</evidence>
<dbReference type="RefSeq" id="WP_084722255.1">
    <property type="nucleotide sequence ID" value="NZ_LDOT01000015.1"/>
</dbReference>
<name>A0A0J1H051_9GAMM</name>
<evidence type="ECO:0000313" key="3">
    <source>
        <dbReference type="EMBL" id="KLV05206.1"/>
    </source>
</evidence>
<keyword evidence="4" id="KW-1185">Reference proteome</keyword>
<dbReference type="Proteomes" id="UP000036097">
    <property type="component" value="Unassembled WGS sequence"/>
</dbReference>
<proteinExistence type="inferred from homology"/>
<dbReference type="OrthoDB" id="5612117at2"/>
<comment type="caution">
    <text evidence="3">The sequence shown here is derived from an EMBL/GenBank/DDBJ whole genome shotgun (WGS) entry which is preliminary data.</text>
</comment>
<feature type="compositionally biased region" description="Basic and acidic residues" evidence="2">
    <location>
        <begin position="125"/>
        <end position="146"/>
    </location>
</feature>
<dbReference type="InterPro" id="IPR007607">
    <property type="entry name" value="BacA/B"/>
</dbReference>